<evidence type="ECO:0000313" key="3">
    <source>
        <dbReference type="EMBL" id="OAQ60116.1"/>
    </source>
</evidence>
<dbReference type="GeneID" id="28856546"/>
<dbReference type="EMBL" id="LSBJ02000009">
    <property type="protein sequence ID" value="OAQ60116.1"/>
    <property type="molecule type" value="Genomic_DNA"/>
</dbReference>
<gene>
    <name evidence="3" type="ORF">VFPPC_14784</name>
</gene>
<dbReference type="InterPro" id="IPR017144">
    <property type="entry name" value="Xaa-Arg_dipeptidase"/>
</dbReference>
<accession>A0A179F3X3</accession>
<proteinExistence type="inferred from homology"/>
<dbReference type="Gene3D" id="3.40.630.10">
    <property type="entry name" value="Zn peptidases"/>
    <property type="match status" value="1"/>
</dbReference>
<organism evidence="3 4">
    <name type="scientific">Pochonia chlamydosporia 170</name>
    <dbReference type="NCBI Taxonomy" id="1380566"/>
    <lineage>
        <taxon>Eukaryota</taxon>
        <taxon>Fungi</taxon>
        <taxon>Dikarya</taxon>
        <taxon>Ascomycota</taxon>
        <taxon>Pezizomycotina</taxon>
        <taxon>Sordariomycetes</taxon>
        <taxon>Hypocreomycetidae</taxon>
        <taxon>Hypocreales</taxon>
        <taxon>Clavicipitaceae</taxon>
        <taxon>Pochonia</taxon>
    </lineage>
</organism>
<keyword evidence="4" id="KW-1185">Reference proteome</keyword>
<dbReference type="AlphaFoldDB" id="A0A179F3X3"/>
<dbReference type="PANTHER" id="PTHR30575">
    <property type="entry name" value="PEPTIDASE M20"/>
    <property type="match status" value="1"/>
</dbReference>
<dbReference type="SUPFAM" id="SSF53187">
    <property type="entry name" value="Zn-dependent exopeptidases"/>
    <property type="match status" value="1"/>
</dbReference>
<protein>
    <recommendedName>
        <fullName evidence="2">Peptidase M20 domain-containing protein 2</fullName>
    </recommendedName>
</protein>
<comment type="similarity">
    <text evidence="1 2">Belongs to the peptidase M20A family.</text>
</comment>
<comment type="caution">
    <text evidence="3">The sequence shown here is derived from an EMBL/GenBank/DDBJ whole genome shotgun (WGS) entry which is preliminary data.</text>
</comment>
<evidence type="ECO:0000313" key="4">
    <source>
        <dbReference type="Proteomes" id="UP000078397"/>
    </source>
</evidence>
<sequence length="444" mass="48329">MTNFYEHEDDGFVVISTNTCQCSVTQAKEPRLLRAISKVADEVGQEFWPINVKIHDNPELGYKEFIAHEALTTFMKRRPGWKVTPSAYGMKTAWVAVYDTGKKGAVVSFNAEMDCLPGIGHSCGHNLIASASVVGAIAAAEIMKDENLPGKIVLFGTPAEEGGGGKIRLLEAGAYSDHKVDISLISHPGITPDAARMRTTAYEQFKVEYYGREAHAAANPWLGINALDALISAYNNVSMLRQQNMPGDIVQGYITHGGIAPNIIHAYASGQFVVRASTQSRLEELRKKVYACFEAGAKATGARMVLTKGGAYKDHIPNEVLAQSYTRYFNALNPEHMILGNAELDETRGTTLASTDQGDMSYAMPSLSPEFYIRPGPQGQGPHNPEFAEAARTKDAYEKAVRVAKGLAGVAVDVLGSKELLESVKRSWRERMDTGGQLYEASSM</sequence>
<dbReference type="InterPro" id="IPR017439">
    <property type="entry name" value="Amidohydrolase"/>
</dbReference>
<dbReference type="KEGG" id="pchm:VFPPC_14784"/>
<dbReference type="GO" id="GO:0016805">
    <property type="term" value="F:dipeptidase activity"/>
    <property type="evidence" value="ECO:0007669"/>
    <property type="project" value="InterPro"/>
</dbReference>
<dbReference type="OrthoDB" id="6119954at2759"/>
<evidence type="ECO:0000256" key="1">
    <source>
        <dbReference type="ARBA" id="ARBA00006247"/>
    </source>
</evidence>
<dbReference type="InterPro" id="IPR052030">
    <property type="entry name" value="Peptidase_M20/M20A_hydrolases"/>
</dbReference>
<reference evidence="3 4" key="1">
    <citation type="journal article" date="2016" name="PLoS Pathog.">
        <title>Biosynthesis of antibiotic leucinostatins in bio-control fungus Purpureocillium lilacinum and their inhibition on phytophthora revealed by genome mining.</title>
        <authorList>
            <person name="Wang G."/>
            <person name="Liu Z."/>
            <person name="Lin R."/>
            <person name="Li E."/>
            <person name="Mao Z."/>
            <person name="Ling J."/>
            <person name="Yang Y."/>
            <person name="Yin W.B."/>
            <person name="Xie B."/>
        </authorList>
    </citation>
    <scope>NUCLEOTIDE SEQUENCE [LARGE SCALE GENOMIC DNA]</scope>
    <source>
        <strain evidence="3">170</strain>
    </source>
</reference>
<dbReference type="Pfam" id="PF01546">
    <property type="entry name" value="Peptidase_M20"/>
    <property type="match status" value="1"/>
</dbReference>
<dbReference type="RefSeq" id="XP_018138026.1">
    <property type="nucleotide sequence ID" value="XM_018292552.1"/>
</dbReference>
<dbReference type="Gene3D" id="3.30.70.360">
    <property type="match status" value="1"/>
</dbReference>
<dbReference type="InterPro" id="IPR002933">
    <property type="entry name" value="Peptidase_M20"/>
</dbReference>
<dbReference type="CDD" id="cd05672">
    <property type="entry name" value="M20_ACY1L2-like"/>
    <property type="match status" value="1"/>
</dbReference>
<dbReference type="PANTHER" id="PTHR30575:SF4">
    <property type="entry name" value="PEPTIDASE M20 DOMAIN-CONTAINING PROTEIN 2"/>
    <property type="match status" value="1"/>
</dbReference>
<dbReference type="NCBIfam" id="TIGR01891">
    <property type="entry name" value="amidohydrolases"/>
    <property type="match status" value="1"/>
</dbReference>
<dbReference type="SUPFAM" id="SSF55031">
    <property type="entry name" value="Bacterial exopeptidase dimerisation domain"/>
    <property type="match status" value="1"/>
</dbReference>
<dbReference type="FunFam" id="3.30.70.360:FF:000004">
    <property type="entry name" value="Peptidase M20 domain-containing protein 2"/>
    <property type="match status" value="1"/>
</dbReference>
<dbReference type="InterPro" id="IPR036264">
    <property type="entry name" value="Bact_exopeptidase_dim_dom"/>
</dbReference>
<evidence type="ECO:0000256" key="2">
    <source>
        <dbReference type="PIRNR" id="PIRNR037226"/>
    </source>
</evidence>
<dbReference type="PIRSF" id="PIRSF037226">
    <property type="entry name" value="Amidohydrolase_ACY1L2_prd"/>
    <property type="match status" value="1"/>
</dbReference>
<dbReference type="Proteomes" id="UP000078397">
    <property type="component" value="Unassembled WGS sequence"/>
</dbReference>
<name>A0A179F3X3_METCM</name>